<feature type="signal peptide" evidence="1">
    <location>
        <begin position="1"/>
        <end position="25"/>
    </location>
</feature>
<dbReference type="AlphaFoldDB" id="A0AAD7TPD8"/>
<keyword evidence="1" id="KW-0732">Signal</keyword>
<dbReference type="CDD" id="cd22191">
    <property type="entry name" value="DPBB_RlpA_EXP_N-like"/>
    <property type="match status" value="1"/>
</dbReference>
<accession>A0AAD7TPD8</accession>
<proteinExistence type="predicted"/>
<reference evidence="2" key="1">
    <citation type="submission" date="2022-11" db="EMBL/GenBank/DDBJ databases">
        <title>Genome Sequence of Cubamyces cubensis.</title>
        <authorList>
            <person name="Buettner E."/>
        </authorList>
    </citation>
    <scope>NUCLEOTIDE SEQUENCE</scope>
    <source>
        <strain evidence="2">MPL-01</strain>
    </source>
</reference>
<dbReference type="Proteomes" id="UP001215151">
    <property type="component" value="Unassembled WGS sequence"/>
</dbReference>
<protein>
    <submittedName>
        <fullName evidence="2">Uncharacterized protein</fullName>
    </submittedName>
</protein>
<dbReference type="EMBL" id="JAPEVG010000221">
    <property type="protein sequence ID" value="KAJ8473489.1"/>
    <property type="molecule type" value="Genomic_DNA"/>
</dbReference>
<name>A0AAD7TPD8_9APHY</name>
<evidence type="ECO:0000256" key="1">
    <source>
        <dbReference type="SAM" id="SignalP"/>
    </source>
</evidence>
<feature type="chain" id="PRO_5042007172" evidence="1">
    <location>
        <begin position="26"/>
        <end position="119"/>
    </location>
</feature>
<sequence>MPAICSIKPSFAFLLVVISFLRASAQPLRGDHWARVADGQEDSTNAQFTFFYASSQTTSCGSVDHNTDYSVHINSAEWDGGAHCNQTVTLQYGGKSASARITDQVSSRHDINAPYSRLT</sequence>
<keyword evidence="3" id="KW-1185">Reference proteome</keyword>
<dbReference type="Gene3D" id="2.40.40.10">
    <property type="entry name" value="RlpA-like domain"/>
    <property type="match status" value="1"/>
</dbReference>
<evidence type="ECO:0000313" key="2">
    <source>
        <dbReference type="EMBL" id="KAJ8473489.1"/>
    </source>
</evidence>
<dbReference type="InterPro" id="IPR036908">
    <property type="entry name" value="RlpA-like_sf"/>
</dbReference>
<dbReference type="SUPFAM" id="SSF50685">
    <property type="entry name" value="Barwin-like endoglucanases"/>
    <property type="match status" value="1"/>
</dbReference>
<comment type="caution">
    <text evidence="2">The sequence shown here is derived from an EMBL/GenBank/DDBJ whole genome shotgun (WGS) entry which is preliminary data.</text>
</comment>
<evidence type="ECO:0000313" key="3">
    <source>
        <dbReference type="Proteomes" id="UP001215151"/>
    </source>
</evidence>
<organism evidence="2 3">
    <name type="scientific">Trametes cubensis</name>
    <dbReference type="NCBI Taxonomy" id="1111947"/>
    <lineage>
        <taxon>Eukaryota</taxon>
        <taxon>Fungi</taxon>
        <taxon>Dikarya</taxon>
        <taxon>Basidiomycota</taxon>
        <taxon>Agaricomycotina</taxon>
        <taxon>Agaricomycetes</taxon>
        <taxon>Polyporales</taxon>
        <taxon>Polyporaceae</taxon>
        <taxon>Trametes</taxon>
    </lineage>
</organism>
<gene>
    <name evidence="2" type="ORF">ONZ51_g7840</name>
</gene>